<dbReference type="Proteomes" id="UP000249688">
    <property type="component" value="Unassembled WGS sequence"/>
</dbReference>
<dbReference type="OrthoDB" id="5295702at2"/>
<comment type="similarity">
    <text evidence="2">Belongs to the NAD(P)-dependent epimerase/dehydratase family.</text>
</comment>
<name>A0A2W7J475_9PROT</name>
<dbReference type="Gene3D" id="3.40.50.720">
    <property type="entry name" value="NAD(P)-binding Rossmann-like Domain"/>
    <property type="match status" value="1"/>
</dbReference>
<proteinExistence type="inferred from homology"/>
<dbReference type="AlphaFoldDB" id="A0A2W7J475"/>
<evidence type="ECO:0000313" key="4">
    <source>
        <dbReference type="EMBL" id="PZW45873.1"/>
    </source>
</evidence>
<evidence type="ECO:0000256" key="2">
    <source>
        <dbReference type="ARBA" id="ARBA00007637"/>
    </source>
</evidence>
<keyword evidence="5" id="KW-1185">Reference proteome</keyword>
<dbReference type="Gene3D" id="3.90.25.10">
    <property type="entry name" value="UDP-galactose 4-epimerase, domain 1"/>
    <property type="match status" value="1"/>
</dbReference>
<dbReference type="InterPro" id="IPR036291">
    <property type="entry name" value="NAD(P)-bd_dom_sf"/>
</dbReference>
<reference evidence="4 5" key="1">
    <citation type="submission" date="2018-06" db="EMBL/GenBank/DDBJ databases">
        <title>Genomic Encyclopedia of Archaeal and Bacterial Type Strains, Phase II (KMG-II): from individual species to whole genera.</title>
        <authorList>
            <person name="Goeker M."/>
        </authorList>
    </citation>
    <scope>NUCLEOTIDE SEQUENCE [LARGE SCALE GENOMIC DNA]</scope>
    <source>
        <strain evidence="4 5">DSM 24525</strain>
    </source>
</reference>
<sequence>MSARILITGADGFVGRHLLPVLREAFPQSRLIAASRSGRVPVGADAAIVADLLEPDSWRPAVREAAPTAVLHLAAQASVPVSFADPAGTWKINLGGTLALAEAVMAEAPDALFIYVSTVEVYGLSFQSGLPLDETALPRPANPYAASKAAADLAVGEMALRGLRAIRLRPANHTGAGQSSAYAVPAFARQAARIAAGVQPPRLQVGALDRWRDFLDVQDVCAAYAATIARGDALAPGTVLNLASGSLRRIGDVLDDLLRLAGVSPEIEEAANRLRSTDVVRAVPDASAARAALGWAPAVPWETTLGNVLADWRGRLDED</sequence>
<dbReference type="EMBL" id="QKYU01000010">
    <property type="protein sequence ID" value="PZW45873.1"/>
    <property type="molecule type" value="Genomic_DNA"/>
</dbReference>
<dbReference type="Pfam" id="PF01370">
    <property type="entry name" value="Epimerase"/>
    <property type="match status" value="1"/>
</dbReference>
<dbReference type="RefSeq" id="WP_111398143.1">
    <property type="nucleotide sequence ID" value="NZ_QKYU01000010.1"/>
</dbReference>
<comment type="caution">
    <text evidence="4">The sequence shown here is derived from an EMBL/GenBank/DDBJ whole genome shotgun (WGS) entry which is preliminary data.</text>
</comment>
<dbReference type="InterPro" id="IPR001509">
    <property type="entry name" value="Epimerase_deHydtase"/>
</dbReference>
<protein>
    <submittedName>
        <fullName evidence="4">GDP-4-dehydro-6-deoxy-D-mannose reductase</fullName>
    </submittedName>
</protein>
<organism evidence="4 5">
    <name type="scientific">Humitalea rosea</name>
    <dbReference type="NCBI Taxonomy" id="990373"/>
    <lineage>
        <taxon>Bacteria</taxon>
        <taxon>Pseudomonadati</taxon>
        <taxon>Pseudomonadota</taxon>
        <taxon>Alphaproteobacteria</taxon>
        <taxon>Acetobacterales</taxon>
        <taxon>Roseomonadaceae</taxon>
        <taxon>Humitalea</taxon>
    </lineage>
</organism>
<dbReference type="SUPFAM" id="SSF51735">
    <property type="entry name" value="NAD(P)-binding Rossmann-fold domains"/>
    <property type="match status" value="1"/>
</dbReference>
<evidence type="ECO:0000259" key="3">
    <source>
        <dbReference type="Pfam" id="PF01370"/>
    </source>
</evidence>
<dbReference type="PANTHER" id="PTHR43000">
    <property type="entry name" value="DTDP-D-GLUCOSE 4,6-DEHYDRATASE-RELATED"/>
    <property type="match status" value="1"/>
</dbReference>
<comment type="pathway">
    <text evidence="1">Bacterial outer membrane biogenesis; LPS O-antigen biosynthesis.</text>
</comment>
<accession>A0A2W7J475</accession>
<feature type="domain" description="NAD-dependent epimerase/dehydratase" evidence="3">
    <location>
        <begin position="5"/>
        <end position="243"/>
    </location>
</feature>
<evidence type="ECO:0000256" key="1">
    <source>
        <dbReference type="ARBA" id="ARBA00005125"/>
    </source>
</evidence>
<gene>
    <name evidence="4" type="ORF">C8P66_11071</name>
</gene>
<evidence type="ECO:0000313" key="5">
    <source>
        <dbReference type="Proteomes" id="UP000249688"/>
    </source>
</evidence>